<evidence type="ECO:0000259" key="1">
    <source>
        <dbReference type="PROSITE" id="PS51186"/>
    </source>
</evidence>
<sequence length="201" mass="22752">MTEELMVRIRLARESDIPGILDIYGPYILNTPITFEYTVPTTEDFTNRFRTITAVGPWLVAEEDGTLLGYAYLDRAFERMAYRWAADLSVYLRPEAAGKGLGRVFYMLLERMGAMQGYQVLYGLVTSENQTSCRFHEAMGYRLTAVLPDCGYKLGRWHGVHWYEKRLCAPGDPGAFPKAAPDMDWSALCLDGVPDGWEVAL</sequence>
<dbReference type="InterPro" id="IPR000182">
    <property type="entry name" value="GNAT_dom"/>
</dbReference>
<feature type="domain" description="N-acetyltransferase" evidence="1">
    <location>
        <begin position="7"/>
        <end position="169"/>
    </location>
</feature>
<protein>
    <submittedName>
        <fullName evidence="2">N-acetyltransferase</fullName>
    </submittedName>
</protein>
<dbReference type="Proteomes" id="UP000886741">
    <property type="component" value="Unassembled WGS sequence"/>
</dbReference>
<reference evidence="2" key="2">
    <citation type="journal article" date="2021" name="PeerJ">
        <title>Extensive microbial diversity within the chicken gut microbiome revealed by metagenomics and culture.</title>
        <authorList>
            <person name="Gilroy R."/>
            <person name="Ravi A."/>
            <person name="Getino M."/>
            <person name="Pursley I."/>
            <person name="Horton D.L."/>
            <person name="Alikhan N.F."/>
            <person name="Baker D."/>
            <person name="Gharbi K."/>
            <person name="Hall N."/>
            <person name="Watson M."/>
            <person name="Adriaenssens E.M."/>
            <person name="Foster-Nyarko E."/>
            <person name="Jarju S."/>
            <person name="Secka A."/>
            <person name="Antonio M."/>
            <person name="Oren A."/>
            <person name="Chaudhuri R.R."/>
            <person name="La Ragione R."/>
            <person name="Hildebrand F."/>
            <person name="Pallen M.J."/>
        </authorList>
    </citation>
    <scope>NUCLEOTIDE SEQUENCE</scope>
    <source>
        <strain evidence="2">ChiBcec16-1751</strain>
    </source>
</reference>
<comment type="caution">
    <text evidence="2">The sequence shown here is derived from an EMBL/GenBank/DDBJ whole genome shotgun (WGS) entry which is preliminary data.</text>
</comment>
<name>A0A9D1JSL6_9FIRM</name>
<gene>
    <name evidence="2" type="ORF">IAA83_02175</name>
</gene>
<dbReference type="PROSITE" id="PS51186">
    <property type="entry name" value="GNAT"/>
    <property type="match status" value="1"/>
</dbReference>
<dbReference type="Pfam" id="PF13420">
    <property type="entry name" value="Acetyltransf_4"/>
    <property type="match status" value="1"/>
</dbReference>
<accession>A0A9D1JSL6</accession>
<reference evidence="2" key="1">
    <citation type="submission" date="2020-10" db="EMBL/GenBank/DDBJ databases">
        <authorList>
            <person name="Gilroy R."/>
        </authorList>
    </citation>
    <scope>NUCLEOTIDE SEQUENCE</scope>
    <source>
        <strain evidence="2">ChiBcec16-1751</strain>
    </source>
</reference>
<proteinExistence type="predicted"/>
<dbReference type="SUPFAM" id="SSF55729">
    <property type="entry name" value="Acyl-CoA N-acyltransferases (Nat)"/>
    <property type="match status" value="1"/>
</dbReference>
<dbReference type="PANTHER" id="PTHR43072:SF8">
    <property type="entry name" value="ACYLTRANSFERASE FABY-RELATED"/>
    <property type="match status" value="1"/>
</dbReference>
<dbReference type="EMBL" id="DVJJ01000041">
    <property type="protein sequence ID" value="HIS64162.1"/>
    <property type="molecule type" value="Genomic_DNA"/>
</dbReference>
<dbReference type="Gene3D" id="3.40.630.30">
    <property type="match status" value="1"/>
</dbReference>
<dbReference type="GO" id="GO:0016747">
    <property type="term" value="F:acyltransferase activity, transferring groups other than amino-acyl groups"/>
    <property type="evidence" value="ECO:0007669"/>
    <property type="project" value="InterPro"/>
</dbReference>
<dbReference type="PANTHER" id="PTHR43072">
    <property type="entry name" value="N-ACETYLTRANSFERASE"/>
    <property type="match status" value="1"/>
</dbReference>
<evidence type="ECO:0000313" key="2">
    <source>
        <dbReference type="EMBL" id="HIS64162.1"/>
    </source>
</evidence>
<dbReference type="AlphaFoldDB" id="A0A9D1JSL6"/>
<evidence type="ECO:0000313" key="3">
    <source>
        <dbReference type="Proteomes" id="UP000886741"/>
    </source>
</evidence>
<organism evidence="2 3">
    <name type="scientific">Candidatus Avoscillospira avistercoris</name>
    <dbReference type="NCBI Taxonomy" id="2840707"/>
    <lineage>
        <taxon>Bacteria</taxon>
        <taxon>Bacillati</taxon>
        <taxon>Bacillota</taxon>
        <taxon>Clostridia</taxon>
        <taxon>Eubacteriales</taxon>
        <taxon>Oscillospiraceae</taxon>
        <taxon>Oscillospiraceae incertae sedis</taxon>
        <taxon>Candidatus Avoscillospira</taxon>
    </lineage>
</organism>
<dbReference type="InterPro" id="IPR016181">
    <property type="entry name" value="Acyl_CoA_acyltransferase"/>
</dbReference>
<dbReference type="CDD" id="cd04301">
    <property type="entry name" value="NAT_SF"/>
    <property type="match status" value="1"/>
</dbReference>